<dbReference type="InterPro" id="IPR050595">
    <property type="entry name" value="Bact_response_regulator"/>
</dbReference>
<dbReference type="Proteomes" id="UP000468388">
    <property type="component" value="Unassembled WGS sequence"/>
</dbReference>
<accession>A0A6N8JJ27</accession>
<dbReference type="PANTHER" id="PTHR44591">
    <property type="entry name" value="STRESS RESPONSE REGULATOR PROTEIN 1"/>
    <property type="match status" value="1"/>
</dbReference>
<dbReference type="SMART" id="SM00448">
    <property type="entry name" value="REC"/>
    <property type="match status" value="1"/>
</dbReference>
<dbReference type="GO" id="GO:0000160">
    <property type="term" value="P:phosphorelay signal transduction system"/>
    <property type="evidence" value="ECO:0007669"/>
    <property type="project" value="InterPro"/>
</dbReference>
<sequence>MSQDIKPDVELPSDSVLTNRGKKGPFILIIDDEPDICKLLQLSLVKHGYSVKYVHALTEGMQYLQEHQQPDILFLDIHLPDGSGLEAIPDIKMQCPALPVITISAYDNGMEKQKALKAGASYFLAKPFNVKNLDELMGTMLSNK</sequence>
<evidence type="ECO:0000259" key="3">
    <source>
        <dbReference type="PROSITE" id="PS50110"/>
    </source>
</evidence>
<dbReference type="EMBL" id="WRXO01000010">
    <property type="protein sequence ID" value="MVT44152.1"/>
    <property type="molecule type" value="Genomic_DNA"/>
</dbReference>
<evidence type="ECO:0000313" key="5">
    <source>
        <dbReference type="Proteomes" id="UP000468388"/>
    </source>
</evidence>
<feature type="domain" description="Response regulatory" evidence="3">
    <location>
        <begin position="26"/>
        <end position="141"/>
    </location>
</feature>
<evidence type="ECO:0000313" key="4">
    <source>
        <dbReference type="EMBL" id="MVT44152.1"/>
    </source>
</evidence>
<protein>
    <submittedName>
        <fullName evidence="4">Response regulator</fullName>
    </submittedName>
</protein>
<dbReference type="InterPro" id="IPR001789">
    <property type="entry name" value="Sig_transdc_resp-reg_receiver"/>
</dbReference>
<gene>
    <name evidence="4" type="ORF">GO495_26395</name>
</gene>
<evidence type="ECO:0000256" key="1">
    <source>
        <dbReference type="ARBA" id="ARBA00022553"/>
    </source>
</evidence>
<proteinExistence type="predicted"/>
<dbReference type="RefSeq" id="WP_157302956.1">
    <property type="nucleotide sequence ID" value="NZ_BAAAZB010000021.1"/>
</dbReference>
<evidence type="ECO:0000256" key="2">
    <source>
        <dbReference type="PROSITE-ProRule" id="PRU00169"/>
    </source>
</evidence>
<dbReference type="SUPFAM" id="SSF52172">
    <property type="entry name" value="CheY-like"/>
    <property type="match status" value="1"/>
</dbReference>
<dbReference type="InterPro" id="IPR011006">
    <property type="entry name" value="CheY-like_superfamily"/>
</dbReference>
<dbReference type="AlphaFoldDB" id="A0A6N8JJ27"/>
<name>A0A6N8JJ27_9BACT</name>
<dbReference type="OrthoDB" id="9789181at2"/>
<keyword evidence="1 2" id="KW-0597">Phosphoprotein</keyword>
<organism evidence="4 5">
    <name type="scientific">Chitinophaga oryziterrae</name>
    <dbReference type="NCBI Taxonomy" id="1031224"/>
    <lineage>
        <taxon>Bacteria</taxon>
        <taxon>Pseudomonadati</taxon>
        <taxon>Bacteroidota</taxon>
        <taxon>Chitinophagia</taxon>
        <taxon>Chitinophagales</taxon>
        <taxon>Chitinophagaceae</taxon>
        <taxon>Chitinophaga</taxon>
    </lineage>
</organism>
<dbReference type="Pfam" id="PF00072">
    <property type="entry name" value="Response_reg"/>
    <property type="match status" value="1"/>
</dbReference>
<keyword evidence="5" id="KW-1185">Reference proteome</keyword>
<comment type="caution">
    <text evidence="4">The sequence shown here is derived from an EMBL/GenBank/DDBJ whole genome shotgun (WGS) entry which is preliminary data.</text>
</comment>
<dbReference type="PROSITE" id="PS50110">
    <property type="entry name" value="RESPONSE_REGULATORY"/>
    <property type="match status" value="1"/>
</dbReference>
<feature type="modified residue" description="4-aspartylphosphate" evidence="2">
    <location>
        <position position="76"/>
    </location>
</feature>
<dbReference type="Gene3D" id="3.40.50.2300">
    <property type="match status" value="1"/>
</dbReference>
<reference evidence="4 5" key="1">
    <citation type="submission" date="2019-12" db="EMBL/GenBank/DDBJ databases">
        <title>The draft genomic sequence of strain Chitinophaga oryziterrae JCM 16595.</title>
        <authorList>
            <person name="Zhang X."/>
        </authorList>
    </citation>
    <scope>NUCLEOTIDE SEQUENCE [LARGE SCALE GENOMIC DNA]</scope>
    <source>
        <strain evidence="4 5">JCM 16595</strain>
    </source>
</reference>
<dbReference type="PANTHER" id="PTHR44591:SF3">
    <property type="entry name" value="RESPONSE REGULATORY DOMAIN-CONTAINING PROTEIN"/>
    <property type="match status" value="1"/>
</dbReference>
<dbReference type="CDD" id="cd00156">
    <property type="entry name" value="REC"/>
    <property type="match status" value="1"/>
</dbReference>